<organism evidence="2">
    <name type="scientific">marine sediment metagenome</name>
    <dbReference type="NCBI Taxonomy" id="412755"/>
    <lineage>
        <taxon>unclassified sequences</taxon>
        <taxon>metagenomes</taxon>
        <taxon>ecological metagenomes</taxon>
    </lineage>
</organism>
<sequence>MLYPERASYYGELRKHTRELSTILEIEVLLDFIIERVVGTLGSSLGYLYVLNENSGIYECKATSPKEDHLQKNFDSENVIIPTLQERKNVLLEEDLVALPSEVQDAIQSIFNQLRIELILPLLFRDRMVGFLCLGGKLSGDIYTNLDIQLLSLFSDGASIALENAKLFQQVKNIKDYNERILQGMRS</sequence>
<dbReference type="Pfam" id="PF13185">
    <property type="entry name" value="GAF_2"/>
    <property type="match status" value="1"/>
</dbReference>
<dbReference type="InterPro" id="IPR003018">
    <property type="entry name" value="GAF"/>
</dbReference>
<dbReference type="SUPFAM" id="SSF55781">
    <property type="entry name" value="GAF domain-like"/>
    <property type="match status" value="1"/>
</dbReference>
<accession>X1IV34</accession>
<dbReference type="AlphaFoldDB" id="X1IV34"/>
<dbReference type="InterPro" id="IPR029016">
    <property type="entry name" value="GAF-like_dom_sf"/>
</dbReference>
<name>X1IV34_9ZZZZ</name>
<dbReference type="EMBL" id="BARU01018955">
    <property type="protein sequence ID" value="GAH61413.1"/>
    <property type="molecule type" value="Genomic_DNA"/>
</dbReference>
<proteinExistence type="predicted"/>
<feature type="non-terminal residue" evidence="2">
    <location>
        <position position="187"/>
    </location>
</feature>
<evidence type="ECO:0000259" key="1">
    <source>
        <dbReference type="SMART" id="SM00065"/>
    </source>
</evidence>
<gene>
    <name evidence="2" type="ORF">S03H2_31273</name>
</gene>
<protein>
    <recommendedName>
        <fullName evidence="1">GAF domain-containing protein</fullName>
    </recommendedName>
</protein>
<dbReference type="SMART" id="SM00065">
    <property type="entry name" value="GAF"/>
    <property type="match status" value="1"/>
</dbReference>
<dbReference type="Gene3D" id="3.30.450.40">
    <property type="match status" value="1"/>
</dbReference>
<evidence type="ECO:0000313" key="2">
    <source>
        <dbReference type="EMBL" id="GAH61413.1"/>
    </source>
</evidence>
<comment type="caution">
    <text evidence="2">The sequence shown here is derived from an EMBL/GenBank/DDBJ whole genome shotgun (WGS) entry which is preliminary data.</text>
</comment>
<feature type="domain" description="GAF" evidence="1">
    <location>
        <begin position="25"/>
        <end position="172"/>
    </location>
</feature>
<reference evidence="2" key="1">
    <citation type="journal article" date="2014" name="Front. Microbiol.">
        <title>High frequency of phylogenetically diverse reductive dehalogenase-homologous genes in deep subseafloor sedimentary metagenomes.</title>
        <authorList>
            <person name="Kawai M."/>
            <person name="Futagami T."/>
            <person name="Toyoda A."/>
            <person name="Takaki Y."/>
            <person name="Nishi S."/>
            <person name="Hori S."/>
            <person name="Arai W."/>
            <person name="Tsubouchi T."/>
            <person name="Morono Y."/>
            <person name="Uchiyama I."/>
            <person name="Ito T."/>
            <person name="Fujiyama A."/>
            <person name="Inagaki F."/>
            <person name="Takami H."/>
        </authorList>
    </citation>
    <scope>NUCLEOTIDE SEQUENCE</scope>
    <source>
        <strain evidence="2">Expedition CK06-06</strain>
    </source>
</reference>